<reference evidence="1 2" key="2">
    <citation type="submission" date="2008-11" db="EMBL/GenBank/DDBJ databases">
        <authorList>
            <person name="Fulton L."/>
            <person name="Clifton S."/>
            <person name="Fulton B."/>
            <person name="Xu J."/>
            <person name="Minx P."/>
            <person name="Pepin K.H."/>
            <person name="Johnson M."/>
            <person name="Bhonagiri V."/>
            <person name="Nash W.E."/>
            <person name="Mardis E.R."/>
            <person name="Wilson R.K."/>
        </authorList>
    </citation>
    <scope>NUCLEOTIDE SEQUENCE [LARGE SCALE GENOMIC DNA]</scope>
    <source>
        <strain evidence="1 2">ATCC 43243</strain>
    </source>
</reference>
<dbReference type="STRING" id="483218.BACPEC_00148"/>
<sequence length="58" mass="6458">MRTFILISIPQAQSAGGIAGLISDLALRQMLFVEPASQTAYTEKRIRRLLCLTDAFYP</sequence>
<organism evidence="1 2">
    <name type="scientific">[Bacteroides] pectinophilus ATCC 43243</name>
    <dbReference type="NCBI Taxonomy" id="483218"/>
    <lineage>
        <taxon>Bacteria</taxon>
        <taxon>Bacillati</taxon>
        <taxon>Bacillota</taxon>
        <taxon>Clostridia</taxon>
        <taxon>Eubacteriales</taxon>
    </lineage>
</organism>
<dbReference type="EMBL" id="ABVQ01000031">
    <property type="protein sequence ID" value="EEC58806.1"/>
    <property type="molecule type" value="Genomic_DNA"/>
</dbReference>
<comment type="caution">
    <text evidence="1">The sequence shown here is derived from an EMBL/GenBank/DDBJ whole genome shotgun (WGS) entry which is preliminary data.</text>
</comment>
<protein>
    <submittedName>
        <fullName evidence="1">Uncharacterized protein</fullName>
    </submittedName>
</protein>
<evidence type="ECO:0000313" key="2">
    <source>
        <dbReference type="Proteomes" id="UP000003136"/>
    </source>
</evidence>
<dbReference type="AlphaFoldDB" id="B7AN94"/>
<reference evidence="1 2" key="1">
    <citation type="submission" date="2008-11" db="EMBL/GenBank/DDBJ databases">
        <title>Draft genome sequence of Bacteroides pectinophilus (ATCC 43243).</title>
        <authorList>
            <person name="Sudarsanam P."/>
            <person name="Ley R."/>
            <person name="Guruge J."/>
            <person name="Turnbaugh P.J."/>
            <person name="Mahowald M."/>
            <person name="Liep D."/>
            <person name="Gordon J."/>
        </authorList>
    </citation>
    <scope>NUCLEOTIDE SEQUENCE [LARGE SCALE GENOMIC DNA]</scope>
    <source>
        <strain evidence="1 2">ATCC 43243</strain>
    </source>
</reference>
<dbReference type="Proteomes" id="UP000003136">
    <property type="component" value="Unassembled WGS sequence"/>
</dbReference>
<evidence type="ECO:0000313" key="1">
    <source>
        <dbReference type="EMBL" id="EEC58806.1"/>
    </source>
</evidence>
<name>B7AN94_9FIRM</name>
<dbReference type="HOGENOM" id="CLU_2969870_0_0_9"/>
<accession>B7AN94</accession>
<keyword evidence="2" id="KW-1185">Reference proteome</keyword>
<proteinExistence type="predicted"/>
<gene>
    <name evidence="1" type="ORF">BACPEC_00148</name>
</gene>